<dbReference type="Proteomes" id="UP000290289">
    <property type="component" value="Chromosome 7"/>
</dbReference>
<name>A0A498JH77_MALDO</name>
<evidence type="ECO:0008006" key="3">
    <source>
        <dbReference type="Google" id="ProtNLM"/>
    </source>
</evidence>
<evidence type="ECO:0000313" key="1">
    <source>
        <dbReference type="EMBL" id="RXH94245.1"/>
    </source>
</evidence>
<organism evidence="1 2">
    <name type="scientific">Malus domestica</name>
    <name type="common">Apple</name>
    <name type="synonym">Pyrus malus</name>
    <dbReference type="NCBI Taxonomy" id="3750"/>
    <lineage>
        <taxon>Eukaryota</taxon>
        <taxon>Viridiplantae</taxon>
        <taxon>Streptophyta</taxon>
        <taxon>Embryophyta</taxon>
        <taxon>Tracheophyta</taxon>
        <taxon>Spermatophyta</taxon>
        <taxon>Magnoliopsida</taxon>
        <taxon>eudicotyledons</taxon>
        <taxon>Gunneridae</taxon>
        <taxon>Pentapetalae</taxon>
        <taxon>rosids</taxon>
        <taxon>fabids</taxon>
        <taxon>Rosales</taxon>
        <taxon>Rosaceae</taxon>
        <taxon>Amygdaloideae</taxon>
        <taxon>Maleae</taxon>
        <taxon>Malus</taxon>
    </lineage>
</organism>
<keyword evidence="2" id="KW-1185">Reference proteome</keyword>
<dbReference type="AlphaFoldDB" id="A0A498JH77"/>
<accession>A0A498JH77</accession>
<protein>
    <recommendedName>
        <fullName evidence="3">Retrotransposon gag domain-containing protein</fullName>
    </recommendedName>
</protein>
<reference evidence="1 2" key="1">
    <citation type="submission" date="2018-10" db="EMBL/GenBank/DDBJ databases">
        <title>A high-quality apple genome assembly.</title>
        <authorList>
            <person name="Hu J."/>
        </authorList>
    </citation>
    <scope>NUCLEOTIDE SEQUENCE [LARGE SCALE GENOMIC DNA]</scope>
    <source>
        <strain evidence="2">cv. HFTH1</strain>
        <tissue evidence="1">Young leaf</tissue>
    </source>
</reference>
<evidence type="ECO:0000313" key="2">
    <source>
        <dbReference type="Proteomes" id="UP000290289"/>
    </source>
</evidence>
<comment type="caution">
    <text evidence="1">The sequence shown here is derived from an EMBL/GenBank/DDBJ whole genome shotgun (WGS) entry which is preliminary data.</text>
</comment>
<gene>
    <name evidence="1" type="ORF">DVH24_023929</name>
</gene>
<dbReference type="EMBL" id="RDQH01000333">
    <property type="protein sequence ID" value="RXH94245.1"/>
    <property type="molecule type" value="Genomic_DNA"/>
</dbReference>
<proteinExistence type="predicted"/>
<sequence length="141" mass="15901">MALYNHIDSLICKIFLSKLKGNAMKWYADIPYGSITDFRTLSDEFIKVFSAYKKVNHILVHSGVGVNLLYKDTLEHIGLLNDVTKSRFILMAVLGTLKLPVVVNPYNFMINFPILDASSQHNTAFTCRCGHLLSNDLIPHS</sequence>